<evidence type="ECO:0000256" key="4">
    <source>
        <dbReference type="ARBA" id="ARBA00022679"/>
    </source>
</evidence>
<evidence type="ECO:0000313" key="9">
    <source>
        <dbReference type="EMBL" id="KKT84301.1"/>
    </source>
</evidence>
<keyword evidence="4" id="KW-0808">Transferase</keyword>
<keyword evidence="3" id="KW-0328">Glycosyltransferase</keyword>
<proteinExistence type="predicted"/>
<feature type="transmembrane region" description="Helical" evidence="8">
    <location>
        <begin position="408"/>
        <end position="429"/>
    </location>
</feature>
<evidence type="ECO:0000256" key="5">
    <source>
        <dbReference type="ARBA" id="ARBA00022692"/>
    </source>
</evidence>
<feature type="transmembrane region" description="Helical" evidence="8">
    <location>
        <begin position="341"/>
        <end position="367"/>
    </location>
</feature>
<keyword evidence="2" id="KW-1003">Cell membrane</keyword>
<feature type="transmembrane region" description="Helical" evidence="8">
    <location>
        <begin position="379"/>
        <end position="402"/>
    </location>
</feature>
<comment type="caution">
    <text evidence="9">The sequence shown here is derived from an EMBL/GenBank/DDBJ whole genome shotgun (WGS) entry which is preliminary data.</text>
</comment>
<dbReference type="Proteomes" id="UP000033915">
    <property type="component" value="Unassembled WGS sequence"/>
</dbReference>
<evidence type="ECO:0000256" key="2">
    <source>
        <dbReference type="ARBA" id="ARBA00022475"/>
    </source>
</evidence>
<dbReference type="GO" id="GO:0016763">
    <property type="term" value="F:pentosyltransferase activity"/>
    <property type="evidence" value="ECO:0007669"/>
    <property type="project" value="TreeGrafter"/>
</dbReference>
<feature type="transmembrane region" description="Helical" evidence="8">
    <location>
        <begin position="16"/>
        <end position="37"/>
    </location>
</feature>
<reference evidence="9 10" key="1">
    <citation type="journal article" date="2015" name="Nature">
        <title>rRNA introns, odd ribosomes, and small enigmatic genomes across a large radiation of phyla.</title>
        <authorList>
            <person name="Brown C.T."/>
            <person name="Hug L.A."/>
            <person name="Thomas B.C."/>
            <person name="Sharon I."/>
            <person name="Castelle C.J."/>
            <person name="Singh A."/>
            <person name="Wilkins M.J."/>
            <person name="Williams K.H."/>
            <person name="Banfield J.F."/>
        </authorList>
    </citation>
    <scope>NUCLEOTIDE SEQUENCE [LARGE SCALE GENOMIC DNA]</scope>
</reference>
<keyword evidence="5 8" id="KW-0812">Transmembrane</keyword>
<feature type="transmembrane region" description="Helical" evidence="8">
    <location>
        <begin position="82"/>
        <end position="102"/>
    </location>
</feature>
<evidence type="ECO:0000256" key="6">
    <source>
        <dbReference type="ARBA" id="ARBA00022989"/>
    </source>
</evidence>
<evidence type="ECO:0000256" key="8">
    <source>
        <dbReference type="SAM" id="Phobius"/>
    </source>
</evidence>
<evidence type="ECO:0000313" key="10">
    <source>
        <dbReference type="Proteomes" id="UP000033915"/>
    </source>
</evidence>
<keyword evidence="7 8" id="KW-0472">Membrane</keyword>
<sequence length="436" mass="51537">MSEKFWLWLKRHKTEIFIFLLAFGLRFLYAIFVLLFFGEHGFIAHSDAFSFYLRGAENLINHRIFSLNISPPYTSDAYRMPLYTFFVAGFLLLKLPLFWIIFVQNIMAGFISVFIYRIGRLLGFSHGVNLFAAILTALEPASIYWNNLLMSDYLFTFLFVLSCYYFFLKRYYIFALILGLATLTRPTSLYFLPLFLFLMIFEDWKIWKSWFHLPWRQIVITILIFLAVLFPWLLRNKIVFDTWQLTSASWYNLYDILVQKFADAEGFQLSYPIPPSNYPNLETFTRDFMNVPFYKNHFFEIVKERPLAYLQFHTTLAIKSRLINYYQYLADYVLKPKIPNLFLGFLGTSVYFLTALGWFFWVIVYVLMLVSLFYKRQRAYSIIFLAMVGIIMFTAGSTGAFGADGSRFIIPLQPFMFLFAGLGFHLMIVKATKWTT</sequence>
<organism evidence="9 10">
    <name type="scientific">Candidatus Giovannonibacteria bacterium GW2011_GWC2_44_9</name>
    <dbReference type="NCBI Taxonomy" id="1618658"/>
    <lineage>
        <taxon>Bacteria</taxon>
        <taxon>Candidatus Giovannoniibacteriota</taxon>
    </lineage>
</organism>
<feature type="transmembrane region" description="Helical" evidence="8">
    <location>
        <begin position="173"/>
        <end position="201"/>
    </location>
</feature>
<evidence type="ECO:0000256" key="7">
    <source>
        <dbReference type="ARBA" id="ARBA00023136"/>
    </source>
</evidence>
<gene>
    <name evidence="9" type="ORF">UW81_C0004G0062</name>
</gene>
<evidence type="ECO:0000256" key="3">
    <source>
        <dbReference type="ARBA" id="ARBA00022676"/>
    </source>
</evidence>
<comment type="subcellular location">
    <subcellularLocation>
        <location evidence="1">Cell membrane</location>
        <topology evidence="1">Multi-pass membrane protein</topology>
    </subcellularLocation>
</comment>
<feature type="transmembrane region" description="Helical" evidence="8">
    <location>
        <begin position="213"/>
        <end position="234"/>
    </location>
</feature>
<dbReference type="AlphaFoldDB" id="A0A0G1KKQ7"/>
<accession>A0A0G1KKQ7</accession>
<dbReference type="PANTHER" id="PTHR33908">
    <property type="entry name" value="MANNOSYLTRANSFERASE YKCB-RELATED"/>
    <property type="match status" value="1"/>
</dbReference>
<dbReference type="InterPro" id="IPR050297">
    <property type="entry name" value="LipidA_mod_glycosyltrf_83"/>
</dbReference>
<evidence type="ECO:0000256" key="1">
    <source>
        <dbReference type="ARBA" id="ARBA00004651"/>
    </source>
</evidence>
<protein>
    <submittedName>
        <fullName evidence="9">Uncharacterized protein</fullName>
    </submittedName>
</protein>
<dbReference type="EMBL" id="LCJT01000004">
    <property type="protein sequence ID" value="KKT84301.1"/>
    <property type="molecule type" value="Genomic_DNA"/>
</dbReference>
<dbReference type="GO" id="GO:0005886">
    <property type="term" value="C:plasma membrane"/>
    <property type="evidence" value="ECO:0007669"/>
    <property type="project" value="UniProtKB-SubCell"/>
</dbReference>
<name>A0A0G1KKQ7_9BACT</name>
<feature type="transmembrane region" description="Helical" evidence="8">
    <location>
        <begin position="114"/>
        <end position="138"/>
    </location>
</feature>
<dbReference type="PANTHER" id="PTHR33908:SF11">
    <property type="entry name" value="MEMBRANE PROTEIN"/>
    <property type="match status" value="1"/>
</dbReference>
<keyword evidence="6 8" id="KW-1133">Transmembrane helix</keyword>
<dbReference type="GO" id="GO:0009103">
    <property type="term" value="P:lipopolysaccharide biosynthetic process"/>
    <property type="evidence" value="ECO:0007669"/>
    <property type="project" value="UniProtKB-ARBA"/>
</dbReference>
<feature type="transmembrane region" description="Helical" evidence="8">
    <location>
        <begin position="150"/>
        <end position="167"/>
    </location>
</feature>